<keyword evidence="2" id="KW-1185">Reference proteome</keyword>
<evidence type="ECO:0000313" key="1">
    <source>
        <dbReference type="EMBL" id="KAA3474806.1"/>
    </source>
</evidence>
<dbReference type="GO" id="GO:0004519">
    <property type="term" value="F:endonuclease activity"/>
    <property type="evidence" value="ECO:0007669"/>
    <property type="project" value="UniProtKB-KW"/>
</dbReference>
<dbReference type="PANTHER" id="PTHR35218:SF9">
    <property type="entry name" value="ENDONUCLEASE_EXONUCLEASE_PHOSPHATASE DOMAIN-CONTAINING PROTEIN"/>
    <property type="match status" value="1"/>
</dbReference>
<keyword evidence="1" id="KW-0255">Endonuclease</keyword>
<organism evidence="1 2">
    <name type="scientific">Gossypium australe</name>
    <dbReference type="NCBI Taxonomy" id="47621"/>
    <lineage>
        <taxon>Eukaryota</taxon>
        <taxon>Viridiplantae</taxon>
        <taxon>Streptophyta</taxon>
        <taxon>Embryophyta</taxon>
        <taxon>Tracheophyta</taxon>
        <taxon>Spermatophyta</taxon>
        <taxon>Magnoliopsida</taxon>
        <taxon>eudicotyledons</taxon>
        <taxon>Gunneridae</taxon>
        <taxon>Pentapetalae</taxon>
        <taxon>rosids</taxon>
        <taxon>malvids</taxon>
        <taxon>Malvales</taxon>
        <taxon>Malvaceae</taxon>
        <taxon>Malvoideae</taxon>
        <taxon>Gossypium</taxon>
    </lineage>
</organism>
<dbReference type="EMBL" id="SMMG02000005">
    <property type="protein sequence ID" value="KAA3474806.1"/>
    <property type="molecule type" value="Genomic_DNA"/>
</dbReference>
<keyword evidence="1" id="KW-0269">Exonuclease</keyword>
<proteinExistence type="predicted"/>
<name>A0A5B6W0J0_9ROSI</name>
<dbReference type="SUPFAM" id="SSF56219">
    <property type="entry name" value="DNase I-like"/>
    <property type="match status" value="1"/>
</dbReference>
<comment type="caution">
    <text evidence="1">The sequence shown here is derived from an EMBL/GenBank/DDBJ whole genome shotgun (WGS) entry which is preliminary data.</text>
</comment>
<reference evidence="2" key="1">
    <citation type="journal article" date="2019" name="Plant Biotechnol. J.">
        <title>Genome sequencing of the Australian wild diploid species Gossypium australe highlights disease resistance and delayed gland morphogenesis.</title>
        <authorList>
            <person name="Cai Y."/>
            <person name="Cai X."/>
            <person name="Wang Q."/>
            <person name="Wang P."/>
            <person name="Zhang Y."/>
            <person name="Cai C."/>
            <person name="Xu Y."/>
            <person name="Wang K."/>
            <person name="Zhou Z."/>
            <person name="Wang C."/>
            <person name="Geng S."/>
            <person name="Li B."/>
            <person name="Dong Q."/>
            <person name="Hou Y."/>
            <person name="Wang H."/>
            <person name="Ai P."/>
            <person name="Liu Z."/>
            <person name="Yi F."/>
            <person name="Sun M."/>
            <person name="An G."/>
            <person name="Cheng J."/>
            <person name="Zhang Y."/>
            <person name="Shi Q."/>
            <person name="Xie Y."/>
            <person name="Shi X."/>
            <person name="Chang Y."/>
            <person name="Huang F."/>
            <person name="Chen Y."/>
            <person name="Hong S."/>
            <person name="Mi L."/>
            <person name="Sun Q."/>
            <person name="Zhang L."/>
            <person name="Zhou B."/>
            <person name="Peng R."/>
            <person name="Zhang X."/>
            <person name="Liu F."/>
        </authorList>
    </citation>
    <scope>NUCLEOTIDE SEQUENCE [LARGE SCALE GENOMIC DNA]</scope>
    <source>
        <strain evidence="2">cv. PA1801</strain>
    </source>
</reference>
<dbReference type="PANTHER" id="PTHR35218">
    <property type="entry name" value="RNASE H DOMAIN-CONTAINING PROTEIN"/>
    <property type="match status" value="1"/>
</dbReference>
<dbReference type="Proteomes" id="UP000325315">
    <property type="component" value="Unassembled WGS sequence"/>
</dbReference>
<keyword evidence="1" id="KW-0540">Nuclease</keyword>
<protein>
    <submittedName>
        <fullName evidence="1">Endonuclease/exonuclease/phosphatase</fullName>
    </submittedName>
</protein>
<dbReference type="InterPro" id="IPR036691">
    <property type="entry name" value="Endo/exonu/phosph_ase_sf"/>
</dbReference>
<sequence length="191" mass="22429">METKLDKNRMEKVRRRCGFMNGIEVEVEGSRGGLCLAWKKEISVNLRSFSKWHIDALIKEDNVKEEWRYTGLYGSPYLKDKNTVWNLLRRLDQEANYPWLVEGDFNEILFSFEKSGGVQRDNKRMKAFRETLEDCQLVDIGYSSHLPYSSSDHCPILLDTNKSNAFTGSRKFHFEALWTMEESLEEVIRES</sequence>
<dbReference type="Gene3D" id="3.60.10.10">
    <property type="entry name" value="Endonuclease/exonuclease/phosphatase"/>
    <property type="match status" value="1"/>
</dbReference>
<gene>
    <name evidence="1" type="ORF">EPI10_025062</name>
</gene>
<dbReference type="AlphaFoldDB" id="A0A5B6W0J0"/>
<dbReference type="GO" id="GO:0004527">
    <property type="term" value="F:exonuclease activity"/>
    <property type="evidence" value="ECO:0007669"/>
    <property type="project" value="UniProtKB-KW"/>
</dbReference>
<keyword evidence="1" id="KW-0378">Hydrolase</keyword>
<accession>A0A5B6W0J0</accession>
<evidence type="ECO:0000313" key="2">
    <source>
        <dbReference type="Proteomes" id="UP000325315"/>
    </source>
</evidence>
<dbReference type="OrthoDB" id="999895at2759"/>